<dbReference type="InterPro" id="IPR012336">
    <property type="entry name" value="Thioredoxin-like_fold"/>
</dbReference>
<comment type="subcellular location">
    <subcellularLocation>
        <location evidence="1">Periplasm</location>
    </subcellularLocation>
</comment>
<gene>
    <name evidence="3" type="primary">dsbG</name>
    <name evidence="3" type="ORF">GCM10022228_06460</name>
</gene>
<evidence type="ECO:0000313" key="4">
    <source>
        <dbReference type="Proteomes" id="UP001500133"/>
    </source>
</evidence>
<keyword evidence="1" id="KW-0676">Redox-active center</keyword>
<dbReference type="InterPro" id="IPR036249">
    <property type="entry name" value="Thioredoxin-like_sf"/>
</dbReference>
<evidence type="ECO:0000259" key="2">
    <source>
        <dbReference type="Pfam" id="PF13098"/>
    </source>
</evidence>
<comment type="function">
    <text evidence="1">Required for disulfide bond formation in some periplasmic proteins. Acts by transferring its disulfide bond to other proteins and is reduced in the process.</text>
</comment>
<feature type="domain" description="Thioredoxin-like fold" evidence="2">
    <location>
        <begin position="137"/>
        <end position="266"/>
    </location>
</feature>
<dbReference type="Gene3D" id="3.10.450.70">
    <property type="entry name" value="Disulphide bond isomerase, DsbC/G, N-terminal"/>
    <property type="match status" value="1"/>
</dbReference>
<sequence length="272" mass="29540">MIMTSPLTKTRYFLHSPGLGRTLCAGLAALVISPAALAERSLPAPVQALSERGIDIHKRFDAPGGLVGFGASTRGEEMAVYLTPDGNHVVIGTLMDANGNDLTEPRLDRYVRAPLEAKTWALLEDSHWIQDGDTDAPRVIYTFTDPNCPYCQQLWEASRPWVEAGRVQMRHIMIGILAADSPAKAATLLAADDPAGALSAQKQGQTVTPSAQPRAVEEKVYANNQLFESLGLYATPTSAYRYQTEDGSTRIERVQGMPADDQLIKMMGSEKP</sequence>
<dbReference type="Pfam" id="PF13098">
    <property type="entry name" value="Thioredoxin_2"/>
    <property type="match status" value="1"/>
</dbReference>
<keyword evidence="1" id="KW-0732">Signal</keyword>
<dbReference type="PANTHER" id="PTHR35272:SF4">
    <property type="entry name" value="THIOL:DISULFIDE INTERCHANGE PROTEIN DSBG"/>
    <property type="match status" value="1"/>
</dbReference>
<accession>A0ABP7LFC2</accession>
<comment type="similarity">
    <text evidence="1">Belongs to the thioredoxin family. DsbC subfamily.</text>
</comment>
<evidence type="ECO:0000313" key="3">
    <source>
        <dbReference type="EMBL" id="GAA3898502.1"/>
    </source>
</evidence>
<dbReference type="CDD" id="cd03020">
    <property type="entry name" value="DsbA_DsbC_DsbG"/>
    <property type="match status" value="1"/>
</dbReference>
<proteinExistence type="inferred from homology"/>
<reference evidence="4" key="1">
    <citation type="journal article" date="2019" name="Int. J. Syst. Evol. Microbiol.">
        <title>The Global Catalogue of Microorganisms (GCM) 10K type strain sequencing project: providing services to taxonomists for standard genome sequencing and annotation.</title>
        <authorList>
            <consortium name="The Broad Institute Genomics Platform"/>
            <consortium name="The Broad Institute Genome Sequencing Center for Infectious Disease"/>
            <person name="Wu L."/>
            <person name="Ma J."/>
        </authorList>
    </citation>
    <scope>NUCLEOTIDE SEQUENCE [LARGE SCALE GENOMIC DNA]</scope>
    <source>
        <strain evidence="4">JCM 16914</strain>
    </source>
</reference>
<evidence type="ECO:0000256" key="1">
    <source>
        <dbReference type="RuleBase" id="RU364038"/>
    </source>
</evidence>
<dbReference type="Proteomes" id="UP001500133">
    <property type="component" value="Unassembled WGS sequence"/>
</dbReference>
<dbReference type="EMBL" id="BAAAZT010000023">
    <property type="protein sequence ID" value="GAA3898502.1"/>
    <property type="molecule type" value="Genomic_DNA"/>
</dbReference>
<dbReference type="SUPFAM" id="SSF52833">
    <property type="entry name" value="Thioredoxin-like"/>
    <property type="match status" value="1"/>
</dbReference>
<dbReference type="PANTHER" id="PTHR35272">
    <property type="entry name" value="THIOL:DISULFIDE INTERCHANGE PROTEIN DSBC-RELATED"/>
    <property type="match status" value="1"/>
</dbReference>
<organism evidence="3 4">
    <name type="scientific">Halomonas cibimaris</name>
    <dbReference type="NCBI Taxonomy" id="657012"/>
    <lineage>
        <taxon>Bacteria</taxon>
        <taxon>Pseudomonadati</taxon>
        <taxon>Pseudomonadota</taxon>
        <taxon>Gammaproteobacteria</taxon>
        <taxon>Oceanospirillales</taxon>
        <taxon>Halomonadaceae</taxon>
        <taxon>Halomonas</taxon>
    </lineage>
</organism>
<protein>
    <recommendedName>
        <fullName evidence="1">Thiol:disulfide interchange protein</fullName>
    </recommendedName>
</protein>
<dbReference type="SUPFAM" id="SSF54423">
    <property type="entry name" value="DsbC/DsbG N-terminal domain-like"/>
    <property type="match status" value="1"/>
</dbReference>
<keyword evidence="1" id="KW-0574">Periplasm</keyword>
<dbReference type="Gene3D" id="3.40.30.10">
    <property type="entry name" value="Glutaredoxin"/>
    <property type="match status" value="1"/>
</dbReference>
<comment type="caution">
    <text evidence="3">The sequence shown here is derived from an EMBL/GenBank/DDBJ whole genome shotgun (WGS) entry which is preliminary data.</text>
</comment>
<keyword evidence="4" id="KW-1185">Reference proteome</keyword>
<dbReference type="InterPro" id="IPR009094">
    <property type="entry name" value="DiS-bond_isomerase_DsbC/G_N_sf"/>
</dbReference>
<dbReference type="NCBIfam" id="NF008657">
    <property type="entry name" value="PRK11657.1"/>
    <property type="match status" value="1"/>
</dbReference>
<dbReference type="InterPro" id="IPR033954">
    <property type="entry name" value="DiS-bond_Isoase_DsbC/G"/>
</dbReference>
<dbReference type="InterPro" id="IPR051470">
    <property type="entry name" value="Thiol:disulfide_interchange"/>
</dbReference>
<name>A0ABP7LFC2_9GAMM</name>